<evidence type="ECO:0000313" key="3">
    <source>
        <dbReference type="Proteomes" id="UP001432027"/>
    </source>
</evidence>
<evidence type="ECO:0000313" key="2">
    <source>
        <dbReference type="EMBL" id="GMS80777.1"/>
    </source>
</evidence>
<dbReference type="SUPFAM" id="SSF56574">
    <property type="entry name" value="Serpins"/>
    <property type="match status" value="1"/>
</dbReference>
<proteinExistence type="predicted"/>
<sequence>MPDTSKGLREMRNELTGDMLANMLKGAYQTKLQITVPKFKIESEVDGVELLKKLGVLNMFEDTADLSKISSTQLLESRIKQMDEVGTEAA</sequence>
<reference evidence="2" key="1">
    <citation type="submission" date="2023-10" db="EMBL/GenBank/DDBJ databases">
        <title>Genome assembly of Pristionchus species.</title>
        <authorList>
            <person name="Yoshida K."/>
            <person name="Sommer R.J."/>
        </authorList>
    </citation>
    <scope>NUCLEOTIDE SEQUENCE</scope>
    <source>
        <strain evidence="2">RS0144</strain>
    </source>
</reference>
<dbReference type="InterPro" id="IPR036186">
    <property type="entry name" value="Serpin_sf"/>
</dbReference>
<dbReference type="Gene3D" id="2.30.39.10">
    <property type="entry name" value="Alpha-1-antitrypsin, domain 1"/>
    <property type="match status" value="1"/>
</dbReference>
<protein>
    <recommendedName>
        <fullName evidence="1">Serpin domain-containing protein</fullName>
    </recommendedName>
</protein>
<dbReference type="AlphaFoldDB" id="A0AAV5SE00"/>
<feature type="domain" description="Serpin" evidence="1">
    <location>
        <begin position="1"/>
        <end position="89"/>
    </location>
</feature>
<dbReference type="Gene3D" id="3.30.497.10">
    <property type="entry name" value="Antithrombin, subunit I, domain 2"/>
    <property type="match status" value="1"/>
</dbReference>
<dbReference type="InterPro" id="IPR042185">
    <property type="entry name" value="Serpin_sf_2"/>
</dbReference>
<dbReference type="InterPro" id="IPR023796">
    <property type="entry name" value="Serpin_dom"/>
</dbReference>
<dbReference type="InterPro" id="IPR042178">
    <property type="entry name" value="Serpin_sf_1"/>
</dbReference>
<comment type="caution">
    <text evidence="2">The sequence shown here is derived from an EMBL/GenBank/DDBJ whole genome shotgun (WGS) entry which is preliminary data.</text>
</comment>
<gene>
    <name evidence="2" type="ORF">PENTCL1PPCAC_2952</name>
</gene>
<accession>A0AAV5SE00</accession>
<feature type="non-terminal residue" evidence="2">
    <location>
        <position position="90"/>
    </location>
</feature>
<keyword evidence="3" id="KW-1185">Reference proteome</keyword>
<name>A0AAV5SE00_9BILA</name>
<dbReference type="EMBL" id="BTSX01000001">
    <property type="protein sequence ID" value="GMS80777.1"/>
    <property type="molecule type" value="Genomic_DNA"/>
</dbReference>
<evidence type="ECO:0000259" key="1">
    <source>
        <dbReference type="Pfam" id="PF00079"/>
    </source>
</evidence>
<organism evidence="2 3">
    <name type="scientific">Pristionchus entomophagus</name>
    <dbReference type="NCBI Taxonomy" id="358040"/>
    <lineage>
        <taxon>Eukaryota</taxon>
        <taxon>Metazoa</taxon>
        <taxon>Ecdysozoa</taxon>
        <taxon>Nematoda</taxon>
        <taxon>Chromadorea</taxon>
        <taxon>Rhabditida</taxon>
        <taxon>Rhabditina</taxon>
        <taxon>Diplogasteromorpha</taxon>
        <taxon>Diplogasteroidea</taxon>
        <taxon>Neodiplogasteridae</taxon>
        <taxon>Pristionchus</taxon>
    </lineage>
</organism>
<dbReference type="Proteomes" id="UP001432027">
    <property type="component" value="Unassembled WGS sequence"/>
</dbReference>
<dbReference type="Pfam" id="PF00079">
    <property type="entry name" value="Serpin"/>
    <property type="match status" value="1"/>
</dbReference>